<evidence type="ECO:0000256" key="1">
    <source>
        <dbReference type="ARBA" id="ARBA00022574"/>
    </source>
</evidence>
<dbReference type="Gene3D" id="3.40.50.300">
    <property type="entry name" value="P-loop containing nucleotide triphosphate hydrolases"/>
    <property type="match status" value="1"/>
</dbReference>
<sequence length="678" mass="75483">MYILVKDTTGEATKDEESQDLLKKLEDGTLTENIPANNIFNYEVNWQSNEGISPDSNPSHREYLTKLCQDAEQRLRSLCQRAFTQRARTSTRDPLFQEALQHVTFCQSKCESFHGRADSLKLIEDYLRGPATHPLVIHGPSGCGKTSLLAMAAKLSHTIHAGKSITIIRFIGTTPESTTLPALLSSVFQQLMKAALISSKLQNPAASTTRVLGLQLFLLLGRVAKVCPVVLLLDSLDQFDPSHDARHLAWLPTKLAPNVKVIVSTLPDPQYEAFPVLQAKFKDVPGSMLEVPELNEMDITSILDQWLAAAGRKLTQAQRFSVLDAFQNCPLPLFLRLSFDEACKWKSFSRPELSILQPTIRDCINRLFTQMEVSHGKVFVSRALGYLTTSESGLSEAELEDILSCDNQVLGDVYRFWTPPVRRLPPLLLVRMKRDLADYVVNRGADNKQVFYWYHRQFIEAARERYCSGPDTVKDFHDGLAHFFAGTWGDGNPKPFFDNKGNEMSADRHVTSQPLKLGEEFNTRKLGNQAFHRNRSHNLVLLKSECLLNLDFLKAKIACLGVRSVLDDFHDARLTFPGVLALEGVGDALQLSQSALAYDVRLLPSQLLGRIRSKRIRSLAEVSALLTSCESPGEPYLEPDRPVLEAAGGMLVHSIAGHSDSISAMVVNRAGTVAVTCE</sequence>
<dbReference type="Pfam" id="PF25469">
    <property type="entry name" value="WHD_NWD1"/>
    <property type="match status" value="1"/>
</dbReference>
<evidence type="ECO:0000259" key="3">
    <source>
        <dbReference type="SMART" id="SM00382"/>
    </source>
</evidence>
<dbReference type="InterPro" id="IPR007111">
    <property type="entry name" value="NACHT_NTPase"/>
</dbReference>
<comment type="caution">
    <text evidence="4">The sequence shown here is derived from an EMBL/GenBank/DDBJ whole genome shotgun (WGS) entry which is preliminary data.</text>
</comment>
<dbReference type="InterPro" id="IPR057588">
    <property type="entry name" value="NWD1/2-like_WH"/>
</dbReference>
<gene>
    <name evidence="4" type="ORF">ElyMa_005684800</name>
</gene>
<evidence type="ECO:0000313" key="4">
    <source>
        <dbReference type="EMBL" id="GFR71651.1"/>
    </source>
</evidence>
<dbReference type="InterPro" id="IPR003593">
    <property type="entry name" value="AAA+_ATPase"/>
</dbReference>
<dbReference type="SUPFAM" id="SSF52540">
    <property type="entry name" value="P-loop containing nucleoside triphosphate hydrolases"/>
    <property type="match status" value="1"/>
</dbReference>
<evidence type="ECO:0000256" key="2">
    <source>
        <dbReference type="ARBA" id="ARBA00022737"/>
    </source>
</evidence>
<dbReference type="PANTHER" id="PTHR19871">
    <property type="entry name" value="BETA TRANSDUCIN-RELATED PROTEIN"/>
    <property type="match status" value="1"/>
</dbReference>
<dbReference type="EMBL" id="BMAT01011379">
    <property type="protein sequence ID" value="GFR71651.1"/>
    <property type="molecule type" value="Genomic_DNA"/>
</dbReference>
<dbReference type="SMART" id="SM00382">
    <property type="entry name" value="AAA"/>
    <property type="match status" value="1"/>
</dbReference>
<keyword evidence="1" id="KW-0853">WD repeat</keyword>
<name>A0AAV4FFG6_9GAST</name>
<dbReference type="PANTHER" id="PTHR19871:SF14">
    <property type="entry name" value="DUF4062 DOMAIN-CONTAINING PROTEIN"/>
    <property type="match status" value="1"/>
</dbReference>
<evidence type="ECO:0000313" key="5">
    <source>
        <dbReference type="Proteomes" id="UP000762676"/>
    </source>
</evidence>
<accession>A0AAV4FFG6</accession>
<feature type="domain" description="AAA+ ATPase" evidence="3">
    <location>
        <begin position="131"/>
        <end position="304"/>
    </location>
</feature>
<dbReference type="InterPro" id="IPR052752">
    <property type="entry name" value="NACHT-WD_repeat"/>
</dbReference>
<dbReference type="Proteomes" id="UP000762676">
    <property type="component" value="Unassembled WGS sequence"/>
</dbReference>
<reference evidence="4 5" key="1">
    <citation type="journal article" date="2021" name="Elife">
        <title>Chloroplast acquisition without the gene transfer in kleptoplastic sea slugs, Plakobranchus ocellatus.</title>
        <authorList>
            <person name="Maeda T."/>
            <person name="Takahashi S."/>
            <person name="Yoshida T."/>
            <person name="Shimamura S."/>
            <person name="Takaki Y."/>
            <person name="Nagai Y."/>
            <person name="Toyoda A."/>
            <person name="Suzuki Y."/>
            <person name="Arimoto A."/>
            <person name="Ishii H."/>
            <person name="Satoh N."/>
            <person name="Nishiyama T."/>
            <person name="Hasebe M."/>
            <person name="Maruyama T."/>
            <person name="Minagawa J."/>
            <person name="Obokata J."/>
            <person name="Shigenobu S."/>
        </authorList>
    </citation>
    <scope>NUCLEOTIDE SEQUENCE [LARGE SCALE GENOMIC DNA]</scope>
</reference>
<keyword evidence="2" id="KW-0677">Repeat</keyword>
<dbReference type="InterPro" id="IPR027417">
    <property type="entry name" value="P-loop_NTPase"/>
</dbReference>
<dbReference type="Pfam" id="PF05729">
    <property type="entry name" value="NACHT"/>
    <property type="match status" value="1"/>
</dbReference>
<protein>
    <submittedName>
        <fullName evidence="4">NACHT and WD repeat domain-containing protein 1</fullName>
    </submittedName>
</protein>
<proteinExistence type="predicted"/>
<dbReference type="AlphaFoldDB" id="A0AAV4FFG6"/>
<organism evidence="4 5">
    <name type="scientific">Elysia marginata</name>
    <dbReference type="NCBI Taxonomy" id="1093978"/>
    <lineage>
        <taxon>Eukaryota</taxon>
        <taxon>Metazoa</taxon>
        <taxon>Spiralia</taxon>
        <taxon>Lophotrochozoa</taxon>
        <taxon>Mollusca</taxon>
        <taxon>Gastropoda</taxon>
        <taxon>Heterobranchia</taxon>
        <taxon>Euthyneura</taxon>
        <taxon>Panpulmonata</taxon>
        <taxon>Sacoglossa</taxon>
        <taxon>Placobranchoidea</taxon>
        <taxon>Plakobranchidae</taxon>
        <taxon>Elysia</taxon>
    </lineage>
</organism>
<keyword evidence="5" id="KW-1185">Reference proteome</keyword>